<feature type="non-terminal residue" evidence="1">
    <location>
        <position position="140"/>
    </location>
</feature>
<comment type="caution">
    <text evidence="1">The sequence shown here is derived from an EMBL/GenBank/DDBJ whole genome shotgun (WGS) entry which is preliminary data.</text>
</comment>
<evidence type="ECO:0000313" key="2">
    <source>
        <dbReference type="Proteomes" id="UP000324800"/>
    </source>
</evidence>
<organism evidence="1 2">
    <name type="scientific">Streblomastix strix</name>
    <dbReference type="NCBI Taxonomy" id="222440"/>
    <lineage>
        <taxon>Eukaryota</taxon>
        <taxon>Metamonada</taxon>
        <taxon>Preaxostyla</taxon>
        <taxon>Oxymonadida</taxon>
        <taxon>Streblomastigidae</taxon>
        <taxon>Streblomastix</taxon>
    </lineage>
</organism>
<sequence length="140" mass="15352">KPRSTSRIPSHQGEYRVSTLSGVQIREDRLHILGLVDVETGDSRDQELLNESGMANSRGQVLNGTNSGVRVSGLAMENKGDDLLANSGQEKMHAQGVQINDDNKYVYSDDSNAIRLLLGEIRFLFNRTEGGAAEQIEIPL</sequence>
<dbReference type="AlphaFoldDB" id="A0A5J4PS87"/>
<accession>A0A5J4PS87</accession>
<gene>
    <name evidence="1" type="ORF">EZS28_056107</name>
</gene>
<evidence type="ECO:0000313" key="1">
    <source>
        <dbReference type="EMBL" id="KAA6311539.1"/>
    </source>
</evidence>
<dbReference type="EMBL" id="SNRW01049191">
    <property type="protein sequence ID" value="KAA6311539.1"/>
    <property type="molecule type" value="Genomic_DNA"/>
</dbReference>
<dbReference type="Proteomes" id="UP000324800">
    <property type="component" value="Unassembled WGS sequence"/>
</dbReference>
<protein>
    <submittedName>
        <fullName evidence="1">Uncharacterized protein</fullName>
    </submittedName>
</protein>
<name>A0A5J4PS87_9EUKA</name>
<feature type="non-terminal residue" evidence="1">
    <location>
        <position position="1"/>
    </location>
</feature>
<proteinExistence type="predicted"/>
<reference evidence="1 2" key="1">
    <citation type="submission" date="2019-03" db="EMBL/GenBank/DDBJ databases">
        <title>Single cell metagenomics reveals metabolic interactions within the superorganism composed of flagellate Streblomastix strix and complex community of Bacteroidetes bacteria on its surface.</title>
        <authorList>
            <person name="Treitli S.C."/>
            <person name="Kolisko M."/>
            <person name="Husnik F."/>
            <person name="Keeling P."/>
            <person name="Hampl V."/>
        </authorList>
    </citation>
    <scope>NUCLEOTIDE SEQUENCE [LARGE SCALE GENOMIC DNA]</scope>
    <source>
        <strain evidence="1">ST1C</strain>
    </source>
</reference>